<gene>
    <name evidence="2" type="ORF">SAMN05444372_103224</name>
</gene>
<accession>A0A1M5I0V3</accession>
<dbReference type="RefSeq" id="WP_073017769.1">
    <property type="nucleotide sequence ID" value="NZ_FQWF01000003.1"/>
</dbReference>
<reference evidence="3" key="1">
    <citation type="submission" date="2016-11" db="EMBL/GenBank/DDBJ databases">
        <authorList>
            <person name="Varghese N."/>
            <person name="Submissions S."/>
        </authorList>
    </citation>
    <scope>NUCLEOTIDE SEQUENCE [LARGE SCALE GENOMIC DNA]</scope>
    <source>
        <strain evidence="3">DSM 17659</strain>
    </source>
</reference>
<feature type="coiled-coil region" evidence="1">
    <location>
        <begin position="22"/>
        <end position="63"/>
    </location>
</feature>
<protein>
    <submittedName>
        <fullName evidence="2">Uncharacterized protein</fullName>
    </submittedName>
</protein>
<dbReference type="STRING" id="229205.SAMN05444372_103224"/>
<dbReference type="AlphaFoldDB" id="A0A1M5I0V3"/>
<organism evidence="2 3">
    <name type="scientific">Flavobacterium micromati</name>
    <dbReference type="NCBI Taxonomy" id="229205"/>
    <lineage>
        <taxon>Bacteria</taxon>
        <taxon>Pseudomonadati</taxon>
        <taxon>Bacteroidota</taxon>
        <taxon>Flavobacteriia</taxon>
        <taxon>Flavobacteriales</taxon>
        <taxon>Flavobacteriaceae</taxon>
        <taxon>Flavobacterium</taxon>
    </lineage>
</organism>
<evidence type="ECO:0000313" key="2">
    <source>
        <dbReference type="EMBL" id="SHG21772.1"/>
    </source>
</evidence>
<feature type="coiled-coil region" evidence="1">
    <location>
        <begin position="95"/>
        <end position="122"/>
    </location>
</feature>
<keyword evidence="1" id="KW-0175">Coiled coil</keyword>
<evidence type="ECO:0000313" key="3">
    <source>
        <dbReference type="Proteomes" id="UP000184020"/>
    </source>
</evidence>
<keyword evidence="3" id="KW-1185">Reference proteome</keyword>
<sequence>MKKSFLKFASVALLATTFITSCQDSTKKEAEARENVDEAKTDLDEAKTELANARKTATEQEWQSFKESTNATVEQNEKRIIDLKMQMKRTGKSMDEQYAKKINDLEQKNREIKEKVNTYKNEASDDWETFKKEYNRDMDDLGRSLKNFTVDNK</sequence>
<evidence type="ECO:0000256" key="1">
    <source>
        <dbReference type="SAM" id="Coils"/>
    </source>
</evidence>
<dbReference type="PROSITE" id="PS51257">
    <property type="entry name" value="PROKAR_LIPOPROTEIN"/>
    <property type="match status" value="1"/>
</dbReference>
<proteinExistence type="predicted"/>
<dbReference type="EMBL" id="FQWF01000003">
    <property type="protein sequence ID" value="SHG21772.1"/>
    <property type="molecule type" value="Genomic_DNA"/>
</dbReference>
<name>A0A1M5I0V3_9FLAO</name>
<dbReference type="Proteomes" id="UP000184020">
    <property type="component" value="Unassembled WGS sequence"/>
</dbReference>
<dbReference type="OrthoDB" id="1122839at2"/>